<reference evidence="2 3" key="1">
    <citation type="submission" date="2013-03" db="EMBL/GenBank/DDBJ databases">
        <title>The Genome Sequence of Phialophora europaea CBS 101466.</title>
        <authorList>
            <consortium name="The Broad Institute Genomics Platform"/>
            <person name="Cuomo C."/>
            <person name="de Hoog S."/>
            <person name="Gorbushina A."/>
            <person name="Walker B."/>
            <person name="Young S.K."/>
            <person name="Zeng Q."/>
            <person name="Gargeya S."/>
            <person name="Fitzgerald M."/>
            <person name="Haas B."/>
            <person name="Abouelleil A."/>
            <person name="Allen A.W."/>
            <person name="Alvarado L."/>
            <person name="Arachchi H.M."/>
            <person name="Berlin A.M."/>
            <person name="Chapman S.B."/>
            <person name="Gainer-Dewar J."/>
            <person name="Goldberg J."/>
            <person name="Griggs A."/>
            <person name="Gujja S."/>
            <person name="Hansen M."/>
            <person name="Howarth C."/>
            <person name="Imamovic A."/>
            <person name="Ireland A."/>
            <person name="Larimer J."/>
            <person name="McCowan C."/>
            <person name="Murphy C."/>
            <person name="Pearson M."/>
            <person name="Poon T.W."/>
            <person name="Priest M."/>
            <person name="Roberts A."/>
            <person name="Saif S."/>
            <person name="Shea T."/>
            <person name="Sisk P."/>
            <person name="Sykes S."/>
            <person name="Wortman J."/>
            <person name="Nusbaum C."/>
            <person name="Birren B."/>
        </authorList>
    </citation>
    <scope>NUCLEOTIDE SEQUENCE [LARGE SCALE GENOMIC DNA]</scope>
    <source>
        <strain evidence="2 3">CBS 101466</strain>
    </source>
</reference>
<evidence type="ECO:0000256" key="1">
    <source>
        <dbReference type="SAM" id="MobiDB-lite"/>
    </source>
</evidence>
<keyword evidence="3" id="KW-1185">Reference proteome</keyword>
<dbReference type="EMBL" id="KB822718">
    <property type="protein sequence ID" value="ETN42363.1"/>
    <property type="molecule type" value="Genomic_DNA"/>
</dbReference>
<dbReference type="eggNOG" id="ENOG502RQVS">
    <property type="taxonomic scope" value="Eukaryota"/>
</dbReference>
<feature type="region of interest" description="Disordered" evidence="1">
    <location>
        <begin position="1"/>
        <end position="38"/>
    </location>
</feature>
<dbReference type="AlphaFoldDB" id="W2S2W3"/>
<dbReference type="OrthoDB" id="4115494at2759"/>
<feature type="compositionally biased region" description="Polar residues" evidence="1">
    <location>
        <begin position="7"/>
        <end position="16"/>
    </location>
</feature>
<feature type="compositionally biased region" description="Basic and acidic residues" evidence="1">
    <location>
        <begin position="356"/>
        <end position="374"/>
    </location>
</feature>
<evidence type="ECO:0000313" key="3">
    <source>
        <dbReference type="Proteomes" id="UP000030752"/>
    </source>
</evidence>
<gene>
    <name evidence="2" type="ORF">HMPREF1541_01517</name>
</gene>
<dbReference type="RefSeq" id="XP_008714099.1">
    <property type="nucleotide sequence ID" value="XM_008715877.1"/>
</dbReference>
<sequence>MSAGRKPNSTSRSKSTYGAAVVQRNPRTRSDGLPTATNTPAFIAPAPLNFRATMPHANFDNPWYLRSLLGSTSISILYQRDMAADPIILFEEFPKLVAIHFSNKWRPLFPVGPATTPADISALHPRAITIVGGRPEAHLAVLQWMLTACDGGGLKDWPFYIFSAKPFCTYYHLRRAAQVIGCVFLEDEFHLRMQALSDKRIHSDDIEAVYNEVARGSPMATHLVEHVASFFVEKGMHHTNGPYWRLRQRNRAFDEDVTVRIGFRYERDPELARAWNERNKLAKEEALEGEGVMLVEKAKFEKAKVEEVKTVEEQETVVKVKDKETAAAKIEVEAKQEQDPEAKAKPATETETETEAEAKAEAEAEPKATKAKETVELKINPVIGVDAVEQALNVAGKIKNKAARRREKKRLAKVDA</sequence>
<organism evidence="2 3">
    <name type="scientific">Cyphellophora europaea (strain CBS 101466)</name>
    <name type="common">Phialophora europaea</name>
    <dbReference type="NCBI Taxonomy" id="1220924"/>
    <lineage>
        <taxon>Eukaryota</taxon>
        <taxon>Fungi</taxon>
        <taxon>Dikarya</taxon>
        <taxon>Ascomycota</taxon>
        <taxon>Pezizomycotina</taxon>
        <taxon>Eurotiomycetes</taxon>
        <taxon>Chaetothyriomycetidae</taxon>
        <taxon>Chaetothyriales</taxon>
        <taxon>Cyphellophoraceae</taxon>
        <taxon>Cyphellophora</taxon>
    </lineage>
</organism>
<protein>
    <submittedName>
        <fullName evidence="2">Uncharacterized protein</fullName>
    </submittedName>
</protein>
<name>W2S2W3_CYPE1</name>
<proteinExistence type="predicted"/>
<dbReference type="VEuPathDB" id="FungiDB:HMPREF1541_01517"/>
<feature type="region of interest" description="Disordered" evidence="1">
    <location>
        <begin position="332"/>
        <end position="374"/>
    </location>
</feature>
<dbReference type="Proteomes" id="UP000030752">
    <property type="component" value="Unassembled WGS sequence"/>
</dbReference>
<evidence type="ECO:0000313" key="2">
    <source>
        <dbReference type="EMBL" id="ETN42363.1"/>
    </source>
</evidence>
<dbReference type="GeneID" id="19968856"/>
<dbReference type="InParanoid" id="W2S2W3"/>
<feature type="compositionally biased region" description="Basic and acidic residues" evidence="1">
    <location>
        <begin position="332"/>
        <end position="348"/>
    </location>
</feature>
<dbReference type="HOGENOM" id="CLU_660592_0_0_1"/>
<accession>W2S2W3</accession>